<evidence type="ECO:0000259" key="6">
    <source>
        <dbReference type="PROSITE" id="PS50949"/>
    </source>
</evidence>
<evidence type="ECO:0000256" key="2">
    <source>
        <dbReference type="ARBA" id="ARBA00022898"/>
    </source>
</evidence>
<dbReference type="EMBL" id="JAAXYH010000014">
    <property type="protein sequence ID" value="NMH66597.1"/>
    <property type="molecule type" value="Genomic_DNA"/>
</dbReference>
<keyword evidence="2" id="KW-0663">Pyridoxal phosphate</keyword>
<evidence type="ECO:0000256" key="3">
    <source>
        <dbReference type="ARBA" id="ARBA00023015"/>
    </source>
</evidence>
<dbReference type="GO" id="GO:0030170">
    <property type="term" value="F:pyridoxal phosphate binding"/>
    <property type="evidence" value="ECO:0007669"/>
    <property type="project" value="InterPro"/>
</dbReference>
<dbReference type="InterPro" id="IPR015424">
    <property type="entry name" value="PyrdxlP-dep_Trfase"/>
</dbReference>
<evidence type="ECO:0000313" key="7">
    <source>
        <dbReference type="EMBL" id="NMH66597.1"/>
    </source>
</evidence>
<evidence type="ECO:0000256" key="1">
    <source>
        <dbReference type="ARBA" id="ARBA00005384"/>
    </source>
</evidence>
<dbReference type="CDD" id="cd00609">
    <property type="entry name" value="AAT_like"/>
    <property type="match status" value="1"/>
</dbReference>
<evidence type="ECO:0000256" key="4">
    <source>
        <dbReference type="ARBA" id="ARBA00023125"/>
    </source>
</evidence>
<gene>
    <name evidence="7" type="ORF">HC757_15685</name>
</gene>
<name>A0A972FVX3_9GAMM</name>
<dbReference type="Pfam" id="PF00155">
    <property type="entry name" value="Aminotran_1_2"/>
    <property type="match status" value="1"/>
</dbReference>
<dbReference type="InterPro" id="IPR015421">
    <property type="entry name" value="PyrdxlP-dep_Trfase_major"/>
</dbReference>
<dbReference type="PROSITE" id="PS50949">
    <property type="entry name" value="HTH_GNTR"/>
    <property type="match status" value="1"/>
</dbReference>
<dbReference type="InterPro" id="IPR036388">
    <property type="entry name" value="WH-like_DNA-bd_sf"/>
</dbReference>
<comment type="similarity">
    <text evidence="1">In the C-terminal section; belongs to the class-I pyridoxal-phosphate-dependent aminotransferase family.</text>
</comment>
<dbReference type="CDD" id="cd07377">
    <property type="entry name" value="WHTH_GntR"/>
    <property type="match status" value="1"/>
</dbReference>
<dbReference type="InterPro" id="IPR036390">
    <property type="entry name" value="WH_DNA-bd_sf"/>
</dbReference>
<dbReference type="SUPFAM" id="SSF46785">
    <property type="entry name" value="Winged helix' DNA-binding domain"/>
    <property type="match status" value="1"/>
</dbReference>
<dbReference type="GO" id="GO:0003700">
    <property type="term" value="F:DNA-binding transcription factor activity"/>
    <property type="evidence" value="ECO:0007669"/>
    <property type="project" value="InterPro"/>
</dbReference>
<dbReference type="InterPro" id="IPR051446">
    <property type="entry name" value="HTH_trans_reg/aminotransferase"/>
</dbReference>
<keyword evidence="7" id="KW-0032">Aminotransferase</keyword>
<dbReference type="Gene3D" id="1.10.10.10">
    <property type="entry name" value="Winged helix-like DNA-binding domain superfamily/Winged helix DNA-binding domain"/>
    <property type="match status" value="1"/>
</dbReference>
<dbReference type="InterPro" id="IPR004839">
    <property type="entry name" value="Aminotransferase_I/II_large"/>
</dbReference>
<organism evidence="7 8">
    <name type="scientific">Shewanella salipaludis</name>
    <dbReference type="NCBI Taxonomy" id="2723052"/>
    <lineage>
        <taxon>Bacteria</taxon>
        <taxon>Pseudomonadati</taxon>
        <taxon>Pseudomonadota</taxon>
        <taxon>Gammaproteobacteria</taxon>
        <taxon>Alteromonadales</taxon>
        <taxon>Shewanellaceae</taxon>
        <taxon>Shewanella</taxon>
    </lineage>
</organism>
<protein>
    <submittedName>
        <fullName evidence="7">PLP-dependent aminotransferase family protein</fullName>
    </submittedName>
</protein>
<keyword evidence="3" id="KW-0805">Transcription regulation</keyword>
<dbReference type="Gene3D" id="3.40.640.10">
    <property type="entry name" value="Type I PLP-dependent aspartate aminotransferase-like (Major domain)"/>
    <property type="match status" value="1"/>
</dbReference>
<keyword evidence="7" id="KW-0808">Transferase</keyword>
<dbReference type="Proteomes" id="UP000737113">
    <property type="component" value="Unassembled WGS sequence"/>
</dbReference>
<accession>A0A972FVX3</accession>
<proteinExistence type="inferred from homology"/>
<dbReference type="InterPro" id="IPR000524">
    <property type="entry name" value="Tscrpt_reg_HTH_GntR"/>
</dbReference>
<dbReference type="GO" id="GO:0003677">
    <property type="term" value="F:DNA binding"/>
    <property type="evidence" value="ECO:0007669"/>
    <property type="project" value="UniProtKB-KW"/>
</dbReference>
<evidence type="ECO:0000313" key="8">
    <source>
        <dbReference type="Proteomes" id="UP000737113"/>
    </source>
</evidence>
<comment type="caution">
    <text evidence="7">The sequence shown here is derived from an EMBL/GenBank/DDBJ whole genome shotgun (WGS) entry which is preliminary data.</text>
</comment>
<dbReference type="PANTHER" id="PTHR46577:SF1">
    <property type="entry name" value="HTH-TYPE TRANSCRIPTIONAL REGULATORY PROTEIN GABR"/>
    <property type="match status" value="1"/>
</dbReference>
<dbReference type="AlphaFoldDB" id="A0A972FVX3"/>
<dbReference type="SUPFAM" id="SSF53383">
    <property type="entry name" value="PLP-dependent transferases"/>
    <property type="match status" value="1"/>
</dbReference>
<dbReference type="GO" id="GO:0008483">
    <property type="term" value="F:transaminase activity"/>
    <property type="evidence" value="ECO:0007669"/>
    <property type="project" value="UniProtKB-KW"/>
</dbReference>
<keyword evidence="5" id="KW-0804">Transcription</keyword>
<keyword evidence="4" id="KW-0238">DNA-binding</keyword>
<dbReference type="SMART" id="SM00345">
    <property type="entry name" value="HTH_GNTR"/>
    <property type="match status" value="1"/>
</dbReference>
<feature type="domain" description="HTH gntR-type" evidence="6">
    <location>
        <begin position="2"/>
        <end position="70"/>
    </location>
</feature>
<sequence length="465" mass="52620">MGVGYKDIYQRYTQSILSGSLKPGEKVPSIRVLAQDLGVAKKTVEAAYDILIGEGYLVSRGAKGTLVNPDLKFRETPPEAPQPLEDPRLQELLELRDNPGFLRLGIPALDAFPHKKWLLLSGKAIRAMRPEEMMSPPVMGYGPLREAIANYVNISRGLNCSAAQVFITSGYKHSLALILQAMTGARDKVLFEEPGYFFGQKLLKRMVQNLHYVPVDDQGLDVDFLLRHHADARLVITTPSHHSPLAVTLSLPRRNRLLQWAQSENAWILEDDYDGEFHYTRKVQPALKSLDTQERVIYVGTFSKTIMPSIRVSYLVLPKSLVGKFTETGEIVETGQPLLPQKILTAFLSDGHFFKHLKTMRSLYQARRMMLYHALQRVYPDLFEFEQTDGGMHIIAYLKQGTQDDRLANLWQAHRLMVFPLSAWYAGTSRRYGLIMGYTNVPSEQEAVRLVSLPYRETMALLATA</sequence>
<dbReference type="PANTHER" id="PTHR46577">
    <property type="entry name" value="HTH-TYPE TRANSCRIPTIONAL REGULATORY PROTEIN GABR"/>
    <property type="match status" value="1"/>
</dbReference>
<dbReference type="Pfam" id="PF00392">
    <property type="entry name" value="GntR"/>
    <property type="match status" value="1"/>
</dbReference>
<keyword evidence="8" id="KW-1185">Reference proteome</keyword>
<evidence type="ECO:0000256" key="5">
    <source>
        <dbReference type="ARBA" id="ARBA00023163"/>
    </source>
</evidence>
<reference evidence="7" key="1">
    <citation type="submission" date="2020-04" db="EMBL/GenBank/DDBJ databases">
        <title>Description of Shewanella salipaludis sp. nov., isolated from a salt marsh.</title>
        <authorList>
            <person name="Park S."/>
            <person name="Yoon J.-H."/>
        </authorList>
    </citation>
    <scope>NUCLEOTIDE SEQUENCE</scope>
    <source>
        <strain evidence="7">SHSM-M6</strain>
    </source>
</reference>